<dbReference type="AlphaFoldDB" id="A0A7R9MQB7"/>
<feature type="non-terminal residue" evidence="10">
    <location>
        <position position="1"/>
    </location>
</feature>
<keyword evidence="11" id="KW-1185">Reference proteome</keyword>
<keyword evidence="4" id="KW-0808">Transferase</keyword>
<dbReference type="GO" id="GO:0005829">
    <property type="term" value="C:cytosol"/>
    <property type="evidence" value="ECO:0007669"/>
    <property type="project" value="TreeGrafter"/>
</dbReference>
<keyword evidence="5" id="KW-0547">Nucleotide-binding</keyword>
<dbReference type="PROSITE" id="PS00627">
    <property type="entry name" value="GHMP_KINASES_ATP"/>
    <property type="match status" value="1"/>
</dbReference>
<comment type="pathway">
    <text evidence="8">Isoprenoid biosynthesis; isopentenyl diphosphate biosynthesis via mevalonate pathway; isopentenyl diphosphate from (R)-mevalonate: step 1/3.</text>
</comment>
<dbReference type="PANTHER" id="PTHR43290:SF2">
    <property type="entry name" value="MEVALONATE KINASE"/>
    <property type="match status" value="1"/>
</dbReference>
<evidence type="ECO:0000256" key="5">
    <source>
        <dbReference type="ARBA" id="ARBA00022741"/>
    </source>
</evidence>
<keyword evidence="7" id="KW-0067">ATP-binding</keyword>
<dbReference type="SUPFAM" id="SSF54211">
    <property type="entry name" value="Ribosomal protein S5 domain 2-like"/>
    <property type="match status" value="1"/>
</dbReference>
<dbReference type="Gene3D" id="3.30.230.10">
    <property type="match status" value="1"/>
</dbReference>
<organism evidence="10">
    <name type="scientific">Oppiella nova</name>
    <dbReference type="NCBI Taxonomy" id="334625"/>
    <lineage>
        <taxon>Eukaryota</taxon>
        <taxon>Metazoa</taxon>
        <taxon>Ecdysozoa</taxon>
        <taxon>Arthropoda</taxon>
        <taxon>Chelicerata</taxon>
        <taxon>Arachnida</taxon>
        <taxon>Acari</taxon>
        <taxon>Acariformes</taxon>
        <taxon>Sarcoptiformes</taxon>
        <taxon>Oribatida</taxon>
        <taxon>Brachypylina</taxon>
        <taxon>Oppioidea</taxon>
        <taxon>Oppiidae</taxon>
        <taxon>Oppiella</taxon>
    </lineage>
</organism>
<dbReference type="EC" id="2.7.1.36" evidence="3"/>
<dbReference type="OrthoDB" id="1652964at2759"/>
<evidence type="ECO:0000256" key="2">
    <source>
        <dbReference type="ARBA" id="ARBA00006495"/>
    </source>
</evidence>
<dbReference type="UniPathway" id="UPA00057">
    <property type="reaction ID" value="UER00098"/>
</dbReference>
<evidence type="ECO:0000256" key="7">
    <source>
        <dbReference type="ARBA" id="ARBA00022840"/>
    </source>
</evidence>
<dbReference type="PANTHER" id="PTHR43290">
    <property type="entry name" value="MEVALONATE KINASE"/>
    <property type="match status" value="1"/>
</dbReference>
<dbReference type="InterPro" id="IPR014721">
    <property type="entry name" value="Ribsml_uS5_D2-typ_fold_subgr"/>
</dbReference>
<feature type="non-terminal residue" evidence="10">
    <location>
        <position position="203"/>
    </location>
</feature>
<dbReference type="GO" id="GO:0019287">
    <property type="term" value="P:isopentenyl diphosphate biosynthetic process, mevalonate pathway"/>
    <property type="evidence" value="ECO:0007669"/>
    <property type="project" value="UniProtKB-UniPathway"/>
</dbReference>
<evidence type="ECO:0000313" key="11">
    <source>
        <dbReference type="Proteomes" id="UP000728032"/>
    </source>
</evidence>
<dbReference type="InterPro" id="IPR020568">
    <property type="entry name" value="Ribosomal_Su5_D2-typ_SF"/>
</dbReference>
<proteinExistence type="inferred from homology"/>
<accession>A0A7R9MQB7</accession>
<dbReference type="EMBL" id="OC954351">
    <property type="protein sequence ID" value="CAD7664598.1"/>
    <property type="molecule type" value="Genomic_DNA"/>
</dbReference>
<feature type="domain" description="GHMP kinase N-terminal" evidence="9">
    <location>
        <begin position="134"/>
        <end position="203"/>
    </location>
</feature>
<reference evidence="10" key="1">
    <citation type="submission" date="2020-11" db="EMBL/GenBank/DDBJ databases">
        <authorList>
            <person name="Tran Van P."/>
        </authorList>
    </citation>
    <scope>NUCLEOTIDE SEQUENCE</scope>
</reference>
<evidence type="ECO:0000256" key="4">
    <source>
        <dbReference type="ARBA" id="ARBA00022679"/>
    </source>
</evidence>
<sequence>SKIMTEQVINCRTPGKVILHGEHAVVYGKSAVALSVDLDTTVSIRLSKTSNKVRLNVDNFNDSIEWSTDELTQIQLITDKQHVNKVLEFNDNLSEIVSKLIPNASLPPNLCNSYKAFLFLYLAISDSYLSSKRIPLDVTVRTALPIGAGLGSSSSYTVGLTASLFKAFGLPLELPLVSQWAFQIDKLFHGRPSGIDNSICTHG</sequence>
<evidence type="ECO:0000313" key="10">
    <source>
        <dbReference type="EMBL" id="CAD7664598.1"/>
    </source>
</evidence>
<evidence type="ECO:0000256" key="6">
    <source>
        <dbReference type="ARBA" id="ARBA00022777"/>
    </source>
</evidence>
<evidence type="ECO:0000256" key="3">
    <source>
        <dbReference type="ARBA" id="ARBA00012103"/>
    </source>
</evidence>
<dbReference type="GO" id="GO:0004496">
    <property type="term" value="F:mevalonate kinase activity"/>
    <property type="evidence" value="ECO:0007669"/>
    <property type="project" value="UniProtKB-EC"/>
</dbReference>
<dbReference type="Pfam" id="PF00288">
    <property type="entry name" value="GHMP_kinases_N"/>
    <property type="match status" value="1"/>
</dbReference>
<comment type="similarity">
    <text evidence="2">Belongs to the GHMP kinase family. Mevalonate kinase subfamily.</text>
</comment>
<dbReference type="GO" id="GO:0005524">
    <property type="term" value="F:ATP binding"/>
    <property type="evidence" value="ECO:0007669"/>
    <property type="project" value="UniProtKB-KW"/>
</dbReference>
<dbReference type="EMBL" id="CAJPVJ010039526">
    <property type="protein sequence ID" value="CAG2181735.1"/>
    <property type="molecule type" value="Genomic_DNA"/>
</dbReference>
<dbReference type="Proteomes" id="UP000728032">
    <property type="component" value="Unassembled WGS sequence"/>
</dbReference>
<name>A0A7R9MQB7_9ACAR</name>
<dbReference type="InterPro" id="IPR006205">
    <property type="entry name" value="Mev_gal_kin"/>
</dbReference>
<evidence type="ECO:0000259" key="9">
    <source>
        <dbReference type="Pfam" id="PF00288"/>
    </source>
</evidence>
<keyword evidence="6" id="KW-0418">Kinase</keyword>
<dbReference type="InterPro" id="IPR006204">
    <property type="entry name" value="GHMP_kinase_N_dom"/>
</dbReference>
<gene>
    <name evidence="10" type="ORF">ONB1V03_LOCUS21156</name>
</gene>
<evidence type="ECO:0000256" key="1">
    <source>
        <dbReference type="ARBA" id="ARBA00004496"/>
    </source>
</evidence>
<dbReference type="InterPro" id="IPR006203">
    <property type="entry name" value="GHMP_knse_ATP-bd_CS"/>
</dbReference>
<comment type="subcellular location">
    <subcellularLocation>
        <location evidence="1">Cytoplasm</location>
    </subcellularLocation>
</comment>
<evidence type="ECO:0000256" key="8">
    <source>
        <dbReference type="ARBA" id="ARBA00029438"/>
    </source>
</evidence>
<dbReference type="PRINTS" id="PR00959">
    <property type="entry name" value="MEVGALKINASE"/>
</dbReference>
<protein>
    <recommendedName>
        <fullName evidence="3">mevalonate kinase</fullName>
        <ecNumber evidence="3">2.7.1.36</ecNumber>
    </recommendedName>
</protein>